<dbReference type="AlphaFoldDB" id="A0A0S4KDW3"/>
<dbReference type="Proteomes" id="UP000051952">
    <property type="component" value="Unassembled WGS sequence"/>
</dbReference>
<reference evidence="2" key="1">
    <citation type="submission" date="2015-09" db="EMBL/GenBank/DDBJ databases">
        <authorList>
            <consortium name="Pathogen Informatics"/>
        </authorList>
    </citation>
    <scope>NUCLEOTIDE SEQUENCE [LARGE SCALE GENOMIC DNA]</scope>
    <source>
        <strain evidence="2">Lake Konstanz</strain>
    </source>
</reference>
<feature type="non-terminal residue" evidence="1">
    <location>
        <position position="236"/>
    </location>
</feature>
<protein>
    <submittedName>
        <fullName evidence="1">Uncharacterized protein</fullName>
    </submittedName>
</protein>
<evidence type="ECO:0000313" key="1">
    <source>
        <dbReference type="EMBL" id="CUI11649.1"/>
    </source>
</evidence>
<evidence type="ECO:0000313" key="2">
    <source>
        <dbReference type="Proteomes" id="UP000051952"/>
    </source>
</evidence>
<gene>
    <name evidence="1" type="ORF">BSAL_54130</name>
</gene>
<keyword evidence="2" id="KW-1185">Reference proteome</keyword>
<sequence>MSTVVEHQSAVAPSPTGALEIVVRSVHAHKKLYDYHLQLTVGIGGSSGGAPQKFIPLSLWNQSTSSPSSSPEWWDEVSSMIQVPHTHDGQCWTMADGSNSDYIALAKHHQEQEKVKVEFRLQKVKLSSGNSNNSARPSNNKSNAYPANLVLSLEQSETPLTFGETATVVVCVKRVTWEAVNNAPHLAVCPKKISRSTPTIITVADAADEMQKAASQAISGSRVHKLLSEWGGVLDG</sequence>
<proteinExistence type="predicted"/>
<organism evidence="1 2">
    <name type="scientific">Bodo saltans</name>
    <name type="common">Flagellated protozoan</name>
    <dbReference type="NCBI Taxonomy" id="75058"/>
    <lineage>
        <taxon>Eukaryota</taxon>
        <taxon>Discoba</taxon>
        <taxon>Euglenozoa</taxon>
        <taxon>Kinetoplastea</taxon>
        <taxon>Metakinetoplastina</taxon>
        <taxon>Eubodonida</taxon>
        <taxon>Bodonidae</taxon>
        <taxon>Bodo</taxon>
    </lineage>
</organism>
<name>A0A0S4KDW3_BODSA</name>
<accession>A0A0S4KDW3</accession>
<dbReference type="VEuPathDB" id="TriTrypDB:BSAL_54130"/>
<dbReference type="EMBL" id="CYKH01000122">
    <property type="protein sequence ID" value="CUI11649.1"/>
    <property type="molecule type" value="Genomic_DNA"/>
</dbReference>